<dbReference type="Pfam" id="PF00535">
    <property type="entry name" value="Glycos_transf_2"/>
    <property type="match status" value="1"/>
</dbReference>
<keyword evidence="3" id="KW-0812">Transmembrane</keyword>
<dbReference type="Proteomes" id="UP000806522">
    <property type="component" value="Unassembled WGS sequence"/>
</dbReference>
<feature type="domain" description="Glycosyltransferase 2-like" evidence="4">
    <location>
        <begin position="8"/>
        <end position="143"/>
    </location>
</feature>
<keyword evidence="3" id="KW-0472">Membrane</keyword>
<organism evidence="5 6">
    <name type="scientific">Xylanibacter ruminicola</name>
    <name type="common">Prevotella ruminicola</name>
    <dbReference type="NCBI Taxonomy" id="839"/>
    <lineage>
        <taxon>Bacteria</taxon>
        <taxon>Pseudomonadati</taxon>
        <taxon>Bacteroidota</taxon>
        <taxon>Bacteroidia</taxon>
        <taxon>Bacteroidales</taxon>
        <taxon>Prevotellaceae</taxon>
        <taxon>Xylanibacter</taxon>
    </lineage>
</organism>
<dbReference type="CDD" id="cd00761">
    <property type="entry name" value="Glyco_tranf_GTA_type"/>
    <property type="match status" value="1"/>
</dbReference>
<dbReference type="Gene3D" id="3.90.550.10">
    <property type="entry name" value="Spore Coat Polysaccharide Biosynthesis Protein SpsA, Chain A"/>
    <property type="match status" value="1"/>
</dbReference>
<reference evidence="5" key="1">
    <citation type="submission" date="2019-04" db="EMBL/GenBank/DDBJ databases">
        <title>Evolution of Biomass-Degrading Anaerobic Consortia Revealed by Metagenomics.</title>
        <authorList>
            <person name="Peng X."/>
        </authorList>
    </citation>
    <scope>NUCLEOTIDE SEQUENCE</scope>
    <source>
        <strain evidence="5">SIG140</strain>
    </source>
</reference>
<name>A0A9D5S7G1_XYLRU</name>
<accession>A0A9D5S7G1</accession>
<evidence type="ECO:0000313" key="5">
    <source>
        <dbReference type="EMBL" id="MBE6270783.1"/>
    </source>
</evidence>
<protein>
    <submittedName>
        <fullName evidence="5">Glycosyltransferase family 2 protein</fullName>
    </submittedName>
</protein>
<dbReference type="EMBL" id="SUYC01000007">
    <property type="protein sequence ID" value="MBE6270783.1"/>
    <property type="molecule type" value="Genomic_DNA"/>
</dbReference>
<sequence>MEQHYRISIIVPVYKVEKYISRCIESIISQDMDNVFMECLLIDDCSPDKSITIAKEKIKLYSGNILFRIITHEHNKGLSAARNTGINAAQGDFILFIDSDDYMKPNSISKMIEALEKNPKADSIIANYYDCKEEKVPFPIKEIEIATNTDDIMKFYYDIKIKNAAWNKLVSREHILKHHIYFVEGLLNEDVLWSYRQYSTSNYIVIIPDVTYVYEFNPQSIVNTTSEKAEKNIESFLYISDKLLDEPYQGHYVDFILFTFNYIVKALYLMQTYKKTEIQKYKFRKVRTKILTKSLLNHRYIISIFFLLLFWPISLLLKLSFYRNIYDKQFKLVALLAKTFNCIHKSTT</sequence>
<keyword evidence="2" id="KW-0808">Transferase</keyword>
<comment type="caution">
    <text evidence="5">The sequence shown here is derived from an EMBL/GenBank/DDBJ whole genome shotgun (WGS) entry which is preliminary data.</text>
</comment>
<evidence type="ECO:0000256" key="3">
    <source>
        <dbReference type="SAM" id="Phobius"/>
    </source>
</evidence>
<dbReference type="SUPFAM" id="SSF53448">
    <property type="entry name" value="Nucleotide-diphospho-sugar transferases"/>
    <property type="match status" value="1"/>
</dbReference>
<dbReference type="InterPro" id="IPR001173">
    <property type="entry name" value="Glyco_trans_2-like"/>
</dbReference>
<evidence type="ECO:0000256" key="1">
    <source>
        <dbReference type="ARBA" id="ARBA00022676"/>
    </source>
</evidence>
<dbReference type="AlphaFoldDB" id="A0A9D5S7G1"/>
<evidence type="ECO:0000259" key="4">
    <source>
        <dbReference type="Pfam" id="PF00535"/>
    </source>
</evidence>
<dbReference type="PANTHER" id="PTHR22916:SF51">
    <property type="entry name" value="GLYCOSYLTRANSFERASE EPSH-RELATED"/>
    <property type="match status" value="1"/>
</dbReference>
<dbReference type="PANTHER" id="PTHR22916">
    <property type="entry name" value="GLYCOSYLTRANSFERASE"/>
    <property type="match status" value="1"/>
</dbReference>
<proteinExistence type="predicted"/>
<evidence type="ECO:0000256" key="2">
    <source>
        <dbReference type="ARBA" id="ARBA00022679"/>
    </source>
</evidence>
<gene>
    <name evidence="5" type="ORF">E7101_07515</name>
</gene>
<dbReference type="GO" id="GO:0016758">
    <property type="term" value="F:hexosyltransferase activity"/>
    <property type="evidence" value="ECO:0007669"/>
    <property type="project" value="UniProtKB-ARBA"/>
</dbReference>
<keyword evidence="1" id="KW-0328">Glycosyltransferase</keyword>
<feature type="transmembrane region" description="Helical" evidence="3">
    <location>
        <begin position="300"/>
        <end position="321"/>
    </location>
</feature>
<dbReference type="InterPro" id="IPR029044">
    <property type="entry name" value="Nucleotide-diphossugar_trans"/>
</dbReference>
<keyword evidence="3" id="KW-1133">Transmembrane helix</keyword>
<evidence type="ECO:0000313" key="6">
    <source>
        <dbReference type="Proteomes" id="UP000806522"/>
    </source>
</evidence>